<dbReference type="Proteomes" id="UP000642673">
    <property type="component" value="Unassembled WGS sequence"/>
</dbReference>
<comment type="caution">
    <text evidence="1">The sequence shown here is derived from an EMBL/GenBank/DDBJ whole genome shotgun (WGS) entry which is preliminary data.</text>
</comment>
<evidence type="ECO:0000313" key="2">
    <source>
        <dbReference type="Proteomes" id="UP000642673"/>
    </source>
</evidence>
<sequence>MNTTTSARTGAGKRPHFWETFVPGPGHPLRNLAALRAGVGREPGTVPQMRPLYRVQVTDADQIAGRTTVALAAEHAALTLFGVHQQGRPQSVHQPGRGLGAACRALKASGRFSPAAVDRNISAAASSLDLHELHQHLRGLVQKLRIAGLGMDYTRLYFDLRAWQREPEHERRVRAWGLQYVDLARQDPTHPGPDDDRPYWESRTALEPGSGADLAALRAGMGREAGTVPQLWPLYRARIGSFEQNTGAPSPTLDAEHVALALFGVHQQGRRTAMHSTGVDLGQACRRVRASEHVSEEAFDRRFGNLLTSTDAAELQQHLRGLIPQLRDSSQPLDYTRLMSDLRNWDIPERQTAIRRRWDRTYRSSSSPTA</sequence>
<organism evidence="1 2">
    <name type="scientific">Streptomyces cirratus</name>
    <dbReference type="NCBI Taxonomy" id="68187"/>
    <lineage>
        <taxon>Bacteria</taxon>
        <taxon>Bacillati</taxon>
        <taxon>Actinomycetota</taxon>
        <taxon>Actinomycetes</taxon>
        <taxon>Kitasatosporales</taxon>
        <taxon>Streptomycetaceae</taxon>
        <taxon>Streptomyces</taxon>
    </lineage>
</organism>
<name>A0ABQ3F597_9ACTN</name>
<dbReference type="Pfam" id="PF09485">
    <property type="entry name" value="CRISPR_Cse2"/>
    <property type="match status" value="2"/>
</dbReference>
<dbReference type="NCBIfam" id="TIGR02548">
    <property type="entry name" value="casB_cse2"/>
    <property type="match status" value="2"/>
</dbReference>
<dbReference type="EMBL" id="BMVP01000026">
    <property type="protein sequence ID" value="GHB84675.1"/>
    <property type="molecule type" value="Genomic_DNA"/>
</dbReference>
<evidence type="ECO:0008006" key="3">
    <source>
        <dbReference type="Google" id="ProtNLM"/>
    </source>
</evidence>
<protein>
    <recommendedName>
        <fullName evidence="3">Type I-E CRISPR-associated protein Cse2/CasB</fullName>
    </recommendedName>
</protein>
<dbReference type="RefSeq" id="WP_190187781.1">
    <property type="nucleotide sequence ID" value="NZ_BMVP01000026.1"/>
</dbReference>
<evidence type="ECO:0000313" key="1">
    <source>
        <dbReference type="EMBL" id="GHB84675.1"/>
    </source>
</evidence>
<reference evidence="2" key="1">
    <citation type="journal article" date="2019" name="Int. J. Syst. Evol. Microbiol.">
        <title>The Global Catalogue of Microorganisms (GCM) 10K type strain sequencing project: providing services to taxonomists for standard genome sequencing and annotation.</title>
        <authorList>
            <consortium name="The Broad Institute Genomics Platform"/>
            <consortium name="The Broad Institute Genome Sequencing Center for Infectious Disease"/>
            <person name="Wu L."/>
            <person name="Ma J."/>
        </authorList>
    </citation>
    <scope>NUCLEOTIDE SEQUENCE [LARGE SCALE GENOMIC DNA]</scope>
    <source>
        <strain evidence="2">JCM 4738</strain>
    </source>
</reference>
<dbReference type="InterPro" id="IPR038287">
    <property type="entry name" value="Cse2_sf"/>
</dbReference>
<keyword evidence="2" id="KW-1185">Reference proteome</keyword>
<dbReference type="Gene3D" id="1.10.520.40">
    <property type="entry name" value="CRISPR-associated protein Cse2"/>
    <property type="match status" value="2"/>
</dbReference>
<gene>
    <name evidence="1" type="ORF">GCM10010347_64550</name>
</gene>
<dbReference type="InterPro" id="IPR013382">
    <property type="entry name" value="CRISPR-assoc_prot_Cse2"/>
</dbReference>
<proteinExistence type="predicted"/>
<dbReference type="CDD" id="cd09731">
    <property type="entry name" value="Cse2_I-E"/>
    <property type="match status" value="2"/>
</dbReference>
<accession>A0ABQ3F597</accession>